<dbReference type="InterPro" id="IPR012296">
    <property type="entry name" value="Nuclease_put_TT1808"/>
</dbReference>
<protein>
    <submittedName>
        <fullName evidence="2">Restriction endonuclease</fullName>
    </submittedName>
</protein>
<dbReference type="InterPro" id="IPR008538">
    <property type="entry name" value="Uma2"/>
</dbReference>
<keyword evidence="2" id="KW-0540">Nuclease</keyword>
<dbReference type="SUPFAM" id="SSF52980">
    <property type="entry name" value="Restriction endonuclease-like"/>
    <property type="match status" value="1"/>
</dbReference>
<gene>
    <name evidence="2" type="ORF">MGLY_20220</name>
</gene>
<keyword evidence="2" id="KW-0378">Hydrolase</keyword>
<organism evidence="2 3">
    <name type="scientific">Neomoorella glycerini</name>
    <dbReference type="NCBI Taxonomy" id="55779"/>
    <lineage>
        <taxon>Bacteria</taxon>
        <taxon>Bacillati</taxon>
        <taxon>Bacillota</taxon>
        <taxon>Clostridia</taxon>
        <taxon>Neomoorellales</taxon>
        <taxon>Neomoorellaceae</taxon>
        <taxon>Neomoorella</taxon>
    </lineage>
</organism>
<dbReference type="GO" id="GO:0004519">
    <property type="term" value="F:endonuclease activity"/>
    <property type="evidence" value="ECO:0007669"/>
    <property type="project" value="UniProtKB-KW"/>
</dbReference>
<dbReference type="CDD" id="cd06260">
    <property type="entry name" value="DUF820-like"/>
    <property type="match status" value="1"/>
</dbReference>
<evidence type="ECO:0000313" key="3">
    <source>
        <dbReference type="Proteomes" id="UP000425916"/>
    </source>
</evidence>
<dbReference type="Gene3D" id="3.90.1570.10">
    <property type="entry name" value="tt1808, chain A"/>
    <property type="match status" value="1"/>
</dbReference>
<keyword evidence="2" id="KW-0255">Endonuclease</keyword>
<dbReference type="PANTHER" id="PTHR34107:SF4">
    <property type="entry name" value="SLL1222 PROTEIN"/>
    <property type="match status" value="1"/>
</dbReference>
<keyword evidence="3" id="KW-1185">Reference proteome</keyword>
<evidence type="ECO:0000313" key="2">
    <source>
        <dbReference type="EMBL" id="QGP92635.1"/>
    </source>
</evidence>
<dbReference type="AlphaFoldDB" id="A0A6I5ZSR4"/>
<dbReference type="EMBL" id="CP046244">
    <property type="protein sequence ID" value="QGP92635.1"/>
    <property type="molecule type" value="Genomic_DNA"/>
</dbReference>
<dbReference type="Proteomes" id="UP000425916">
    <property type="component" value="Chromosome"/>
</dbReference>
<dbReference type="Pfam" id="PF05685">
    <property type="entry name" value="Uma2"/>
    <property type="match status" value="1"/>
</dbReference>
<sequence length="226" mass="25657">MNQFDDDDCELKETASRYIPEGGLPVPPAKMSFTEFLAWCNEDTWAEWVDGEVVLLTPAAVKHQRVSLFLSSFLANYVLLEQQGQVFTAPFLVHLPEPVRRGREPDIIFIKQENLGRLQANYLDGAPDLVVEITSPESLARDRGEKFREYEAAGVPEYWLVDPDRRQAEFYHLEANGRYHLSTAGAAGVYYSRVIPGLGLKIEWLWQDPPLSALEALQQMGYKGRP</sequence>
<name>A0A6I5ZSR4_9FIRM</name>
<reference evidence="2 3" key="1">
    <citation type="submission" date="2019-11" db="EMBL/GenBank/DDBJ databases">
        <title>Genome sequence of Moorella glycerini DSM11254.</title>
        <authorList>
            <person name="Poehlein A."/>
            <person name="Boeer T."/>
            <person name="Daniel R."/>
        </authorList>
    </citation>
    <scope>NUCLEOTIDE SEQUENCE [LARGE SCALE GENOMIC DNA]</scope>
    <source>
        <strain evidence="2 3">DSM 11254</strain>
    </source>
</reference>
<accession>A0A6I5ZSR4</accession>
<feature type="domain" description="Putative restriction endonuclease" evidence="1">
    <location>
        <begin position="34"/>
        <end position="201"/>
    </location>
</feature>
<proteinExistence type="predicted"/>
<dbReference type="PANTHER" id="PTHR34107">
    <property type="entry name" value="SLL0198 PROTEIN-RELATED"/>
    <property type="match status" value="1"/>
</dbReference>
<evidence type="ECO:0000259" key="1">
    <source>
        <dbReference type="Pfam" id="PF05685"/>
    </source>
</evidence>
<dbReference type="InterPro" id="IPR011335">
    <property type="entry name" value="Restrct_endonuc-II-like"/>
</dbReference>